<dbReference type="PANTHER" id="PTHR30544">
    <property type="entry name" value="23S RRNA METHYLTRANSFERASE"/>
    <property type="match status" value="1"/>
</dbReference>
<feature type="binding site" evidence="12">
    <location>
        <position position="111"/>
    </location>
    <ligand>
        <name>[4Fe-4S] cluster</name>
        <dbReference type="ChEBI" id="CHEBI:49883"/>
        <note>4Fe-4S-S-AdoMet</note>
    </ligand>
</feature>
<protein>
    <recommendedName>
        <fullName evidence="12">Probable dual-specificity RNA methyltransferase RlmN</fullName>
        <ecNumber evidence="12">2.1.1.192</ecNumber>
    </recommendedName>
    <alternativeName>
        <fullName evidence="12">23S rRNA (adenine(2503)-C(2))-methyltransferase</fullName>
    </alternativeName>
    <alternativeName>
        <fullName evidence="12">23S rRNA m2A2503 methyltransferase</fullName>
    </alternativeName>
    <alternativeName>
        <fullName evidence="12">Ribosomal RNA large subunit methyltransferase N</fullName>
    </alternativeName>
    <alternativeName>
        <fullName evidence="12">tRNA (adenine(37)-C(2))-methyltransferase</fullName>
    </alternativeName>
    <alternativeName>
        <fullName evidence="12">tRNA m2A37 methyltransferase</fullName>
    </alternativeName>
</protein>
<feature type="binding site" evidence="12">
    <location>
        <position position="188"/>
    </location>
    <ligand>
        <name>S-adenosyl-L-methionine</name>
        <dbReference type="ChEBI" id="CHEBI:59789"/>
    </ligand>
</feature>
<comment type="catalytic activity">
    <reaction evidence="12">
        <text>adenosine(2503) in 23S rRNA + 2 reduced [2Fe-2S]-[ferredoxin] + 2 S-adenosyl-L-methionine = 2-methyladenosine(2503) in 23S rRNA + 5'-deoxyadenosine + L-methionine + 2 oxidized [2Fe-2S]-[ferredoxin] + S-adenosyl-L-homocysteine</text>
        <dbReference type="Rhea" id="RHEA:42916"/>
        <dbReference type="Rhea" id="RHEA-COMP:10000"/>
        <dbReference type="Rhea" id="RHEA-COMP:10001"/>
        <dbReference type="Rhea" id="RHEA-COMP:10152"/>
        <dbReference type="Rhea" id="RHEA-COMP:10282"/>
        <dbReference type="ChEBI" id="CHEBI:17319"/>
        <dbReference type="ChEBI" id="CHEBI:33737"/>
        <dbReference type="ChEBI" id="CHEBI:33738"/>
        <dbReference type="ChEBI" id="CHEBI:57844"/>
        <dbReference type="ChEBI" id="CHEBI:57856"/>
        <dbReference type="ChEBI" id="CHEBI:59789"/>
        <dbReference type="ChEBI" id="CHEBI:74411"/>
        <dbReference type="ChEBI" id="CHEBI:74497"/>
        <dbReference type="EC" id="2.1.1.192"/>
    </reaction>
</comment>
<dbReference type="Pfam" id="PF21016">
    <property type="entry name" value="RlmN_N"/>
    <property type="match status" value="1"/>
</dbReference>
<feature type="binding site" evidence="12">
    <location>
        <position position="118"/>
    </location>
    <ligand>
        <name>[4Fe-4S] cluster</name>
        <dbReference type="ChEBI" id="CHEBI:49883"/>
        <note>4Fe-4S-S-AdoMet</note>
    </ligand>
</feature>
<comment type="caution">
    <text evidence="14">The sequence shown here is derived from an EMBL/GenBank/DDBJ whole genome shotgun (WGS) entry which is preliminary data.</text>
</comment>
<dbReference type="Pfam" id="PF04055">
    <property type="entry name" value="Radical_SAM"/>
    <property type="match status" value="1"/>
</dbReference>
<evidence type="ECO:0000256" key="8">
    <source>
        <dbReference type="ARBA" id="ARBA00022694"/>
    </source>
</evidence>
<dbReference type="InterPro" id="IPR048641">
    <property type="entry name" value="RlmN_N"/>
</dbReference>
<sequence length="340" mass="38109">MENLFGYNLDQCQQLMQDLGEPKFRGKQLFQWLYDKGAESLDACTNLPEKLRRRMAETMVIDHGEVVRRQRDPEDGTEKLLIRFADGECIETVLMRYRYGLSLCVSSQVGCAMGCAFCASTRGGVVRDLSAGEIASQIFWAQAVSGERVSRVVVMGIGEPLANFDNLLAFIELANNGFGIGQRKITVSTCGLVPKMDELAAKKLEINLAVSLHAPTQQIREGIMPVAKRYPLPELLQACARYFKQTGRRITFEYALMDGVNDRPEDAAELIRLFRHQNIHINLIRLNPISDGVIAGSRRVDDFAKTLQDGGINCTVRRRIGKNIDAACGQLRHRTQQETR</sequence>
<dbReference type="InterPro" id="IPR027492">
    <property type="entry name" value="RNA_MTrfase_RlmN"/>
</dbReference>
<dbReference type="SFLD" id="SFLDF00275">
    <property type="entry name" value="adenosine_C2_methyltransferase"/>
    <property type="match status" value="1"/>
</dbReference>
<dbReference type="PANTHER" id="PTHR30544:SF5">
    <property type="entry name" value="RADICAL SAM CORE DOMAIN-CONTAINING PROTEIN"/>
    <property type="match status" value="1"/>
</dbReference>
<feature type="active site" description="Proton acceptor" evidence="12">
    <location>
        <position position="91"/>
    </location>
</feature>
<proteinExistence type="inferred from homology"/>
<evidence type="ECO:0000256" key="3">
    <source>
        <dbReference type="ARBA" id="ARBA00022490"/>
    </source>
</evidence>
<keyword evidence="7 12" id="KW-0949">S-adenosyl-L-methionine</keyword>
<accession>A0A6L5GNL5</accession>
<dbReference type="GO" id="GO:0046872">
    <property type="term" value="F:metal ion binding"/>
    <property type="evidence" value="ECO:0007669"/>
    <property type="project" value="UniProtKB-KW"/>
</dbReference>
<dbReference type="EC" id="2.1.1.192" evidence="12"/>
<evidence type="ECO:0000313" key="15">
    <source>
        <dbReference type="Proteomes" id="UP000473648"/>
    </source>
</evidence>
<feature type="binding site" evidence="12">
    <location>
        <begin position="158"/>
        <end position="159"/>
    </location>
    <ligand>
        <name>S-adenosyl-L-methionine</name>
        <dbReference type="ChEBI" id="CHEBI:59789"/>
    </ligand>
</feature>
<feature type="domain" description="Radical SAM core" evidence="13">
    <location>
        <begin position="97"/>
        <end position="323"/>
    </location>
</feature>
<keyword evidence="5 12" id="KW-0489">Methyltransferase</keyword>
<evidence type="ECO:0000256" key="10">
    <source>
        <dbReference type="ARBA" id="ARBA00023004"/>
    </source>
</evidence>
<dbReference type="InterPro" id="IPR040072">
    <property type="entry name" value="Methyltransferase_A"/>
</dbReference>
<evidence type="ECO:0000313" key="14">
    <source>
        <dbReference type="EMBL" id="MQM71871.1"/>
    </source>
</evidence>
<evidence type="ECO:0000256" key="4">
    <source>
        <dbReference type="ARBA" id="ARBA00022552"/>
    </source>
</evidence>
<evidence type="ECO:0000259" key="13">
    <source>
        <dbReference type="PROSITE" id="PS51918"/>
    </source>
</evidence>
<dbReference type="PROSITE" id="PS51918">
    <property type="entry name" value="RADICAL_SAM"/>
    <property type="match status" value="1"/>
</dbReference>
<evidence type="ECO:0000256" key="9">
    <source>
        <dbReference type="ARBA" id="ARBA00022723"/>
    </source>
</evidence>
<comment type="function">
    <text evidence="12">Specifically methylates position 2 of adenine 2503 in 23S rRNA and position 2 of adenine 37 in tRNAs.</text>
</comment>
<dbReference type="GO" id="GO:0070040">
    <property type="term" value="F:rRNA (adenine(2503)-C2-)-methyltransferase activity"/>
    <property type="evidence" value="ECO:0007669"/>
    <property type="project" value="UniProtKB-UniRule"/>
</dbReference>
<dbReference type="GO" id="GO:0070475">
    <property type="term" value="P:rRNA base methylation"/>
    <property type="evidence" value="ECO:0007669"/>
    <property type="project" value="UniProtKB-UniRule"/>
</dbReference>
<evidence type="ECO:0000256" key="1">
    <source>
        <dbReference type="ARBA" id="ARBA00004496"/>
    </source>
</evidence>
<keyword evidence="9 12" id="KW-0479">Metal-binding</keyword>
<keyword evidence="12" id="KW-1015">Disulfide bond</keyword>
<dbReference type="InterPro" id="IPR004383">
    <property type="entry name" value="rRNA_lsu_MTrfase_RlmN/Cfr"/>
</dbReference>
<evidence type="ECO:0000256" key="5">
    <source>
        <dbReference type="ARBA" id="ARBA00022603"/>
    </source>
</evidence>
<feature type="binding site" evidence="12">
    <location>
        <position position="287"/>
    </location>
    <ligand>
        <name>S-adenosyl-L-methionine</name>
        <dbReference type="ChEBI" id="CHEBI:59789"/>
    </ligand>
</feature>
<name>A0A6L5GNL5_9FIRM</name>
<dbReference type="Proteomes" id="UP000473648">
    <property type="component" value="Unassembled WGS sequence"/>
</dbReference>
<dbReference type="CDD" id="cd01335">
    <property type="entry name" value="Radical_SAM"/>
    <property type="match status" value="1"/>
</dbReference>
<comment type="cofactor">
    <cofactor evidence="12">
        <name>[4Fe-4S] cluster</name>
        <dbReference type="ChEBI" id="CHEBI:49883"/>
    </cofactor>
    <text evidence="12">Binds 1 [4Fe-4S] cluster. The cluster is coordinated with 3 cysteines and an exchangeable S-adenosyl-L-methionine.</text>
</comment>
<gene>
    <name evidence="12 14" type="primary">rlmN</name>
    <name evidence="14" type="ORF">FRC53_00230</name>
</gene>
<dbReference type="InterPro" id="IPR013785">
    <property type="entry name" value="Aldolase_TIM"/>
</dbReference>
<dbReference type="PIRSF" id="PIRSF006004">
    <property type="entry name" value="CHP00048"/>
    <property type="match status" value="1"/>
</dbReference>
<dbReference type="GO" id="GO:0000049">
    <property type="term" value="F:tRNA binding"/>
    <property type="evidence" value="ECO:0007669"/>
    <property type="project" value="UniProtKB-UniRule"/>
</dbReference>
<dbReference type="InterPro" id="IPR007197">
    <property type="entry name" value="rSAM"/>
</dbReference>
<keyword evidence="3 12" id="KW-0963">Cytoplasm</keyword>
<keyword evidence="4 12" id="KW-0698">rRNA processing</keyword>
<feature type="binding site" evidence="12">
    <location>
        <position position="115"/>
    </location>
    <ligand>
        <name>[4Fe-4S] cluster</name>
        <dbReference type="ChEBI" id="CHEBI:49883"/>
        <note>4Fe-4S-S-AdoMet</note>
    </ligand>
</feature>
<dbReference type="GO" id="GO:0002935">
    <property type="term" value="F:tRNA (adenine(37)-C2)-methyltransferase activity"/>
    <property type="evidence" value="ECO:0007669"/>
    <property type="project" value="UniProtKB-UniRule"/>
</dbReference>
<evidence type="ECO:0000256" key="6">
    <source>
        <dbReference type="ARBA" id="ARBA00022679"/>
    </source>
</evidence>
<dbReference type="GO" id="GO:0051539">
    <property type="term" value="F:4 iron, 4 sulfur cluster binding"/>
    <property type="evidence" value="ECO:0007669"/>
    <property type="project" value="UniProtKB-UniRule"/>
</dbReference>
<dbReference type="SFLD" id="SFLDS00029">
    <property type="entry name" value="Radical_SAM"/>
    <property type="match status" value="1"/>
</dbReference>
<evidence type="ECO:0000256" key="12">
    <source>
        <dbReference type="HAMAP-Rule" id="MF_01849"/>
    </source>
</evidence>
<comment type="catalytic activity">
    <reaction evidence="12">
        <text>adenosine(37) in tRNA + 2 reduced [2Fe-2S]-[ferredoxin] + 2 S-adenosyl-L-methionine = 2-methyladenosine(37) in tRNA + 5'-deoxyadenosine + L-methionine + 2 oxidized [2Fe-2S]-[ferredoxin] + S-adenosyl-L-homocysteine</text>
        <dbReference type="Rhea" id="RHEA:43332"/>
        <dbReference type="Rhea" id="RHEA-COMP:10000"/>
        <dbReference type="Rhea" id="RHEA-COMP:10001"/>
        <dbReference type="Rhea" id="RHEA-COMP:10162"/>
        <dbReference type="Rhea" id="RHEA-COMP:10485"/>
        <dbReference type="ChEBI" id="CHEBI:17319"/>
        <dbReference type="ChEBI" id="CHEBI:33737"/>
        <dbReference type="ChEBI" id="CHEBI:33738"/>
        <dbReference type="ChEBI" id="CHEBI:57844"/>
        <dbReference type="ChEBI" id="CHEBI:57856"/>
        <dbReference type="ChEBI" id="CHEBI:59789"/>
        <dbReference type="ChEBI" id="CHEBI:74411"/>
        <dbReference type="ChEBI" id="CHEBI:74497"/>
        <dbReference type="EC" id="2.1.1.192"/>
    </reaction>
</comment>
<comment type="caution">
    <text evidence="12">Lacks conserved residue(s) required for the propagation of feature annotation.</text>
</comment>
<dbReference type="GO" id="GO:0030488">
    <property type="term" value="P:tRNA methylation"/>
    <property type="evidence" value="ECO:0007669"/>
    <property type="project" value="UniProtKB-UniRule"/>
</dbReference>
<feature type="binding site" evidence="12">
    <location>
        <begin position="211"/>
        <end position="213"/>
    </location>
    <ligand>
        <name>S-adenosyl-L-methionine</name>
        <dbReference type="ChEBI" id="CHEBI:59789"/>
    </ligand>
</feature>
<evidence type="ECO:0000256" key="11">
    <source>
        <dbReference type="ARBA" id="ARBA00023014"/>
    </source>
</evidence>
<dbReference type="GO" id="GO:0019843">
    <property type="term" value="F:rRNA binding"/>
    <property type="evidence" value="ECO:0007669"/>
    <property type="project" value="UniProtKB-UniRule"/>
</dbReference>
<feature type="active site" description="S-methylcysteine intermediate" evidence="12">
    <location>
        <position position="328"/>
    </location>
</feature>
<dbReference type="GO" id="GO:0005737">
    <property type="term" value="C:cytoplasm"/>
    <property type="evidence" value="ECO:0007669"/>
    <property type="project" value="UniProtKB-SubCell"/>
</dbReference>
<dbReference type="Gene3D" id="1.10.150.530">
    <property type="match status" value="1"/>
</dbReference>
<dbReference type="FunFam" id="3.20.20.70:FF:000014">
    <property type="entry name" value="Probable dual-specificity RNA methyltransferase RlmN"/>
    <property type="match status" value="1"/>
</dbReference>
<keyword evidence="10 12" id="KW-0408">Iron</keyword>
<dbReference type="AlphaFoldDB" id="A0A6L5GNL5"/>
<keyword evidence="15" id="KW-1185">Reference proteome</keyword>
<comment type="miscellaneous">
    <text evidence="12">Reaction proceeds by a ping-pong mechanism involving intermediate methylation of a conserved cysteine residue.</text>
</comment>
<keyword evidence="6 12" id="KW-0808">Transferase</keyword>
<dbReference type="InterPro" id="IPR058240">
    <property type="entry name" value="rSAM_sf"/>
</dbReference>
<keyword evidence="2 12" id="KW-0004">4Fe-4S</keyword>
<keyword evidence="8 12" id="KW-0819">tRNA processing</keyword>
<dbReference type="SFLD" id="SFLDG01062">
    <property type="entry name" value="methyltransferase_(Class_A)"/>
    <property type="match status" value="1"/>
</dbReference>
<reference evidence="14" key="1">
    <citation type="journal article" date="2020" name="Appl. Environ. Microbiol.">
        <title>Medium-Chain Fatty Acid Synthesis by 'Candidatus Weimeria bifida' gen. nov., sp. nov., and 'Candidatus Pseudoramibacter fermentans' sp. nov.</title>
        <authorList>
            <person name="Scarborough M.J."/>
            <person name="Myers K.S."/>
            <person name="Donohue T.J."/>
            <person name="Noguera D.R."/>
        </authorList>
    </citation>
    <scope>NUCLEOTIDE SEQUENCE</scope>
    <source>
        <strain evidence="14">EUB1.1</strain>
    </source>
</reference>
<dbReference type="HAMAP" id="MF_01849">
    <property type="entry name" value="RNA_methyltr_RlmN"/>
    <property type="match status" value="1"/>
</dbReference>
<keyword evidence="11 12" id="KW-0411">Iron-sulfur</keyword>
<evidence type="ECO:0000256" key="2">
    <source>
        <dbReference type="ARBA" id="ARBA00022485"/>
    </source>
</evidence>
<dbReference type="Gene3D" id="3.20.20.70">
    <property type="entry name" value="Aldolase class I"/>
    <property type="match status" value="1"/>
</dbReference>
<evidence type="ECO:0000256" key="7">
    <source>
        <dbReference type="ARBA" id="ARBA00022691"/>
    </source>
</evidence>
<dbReference type="SUPFAM" id="SSF102114">
    <property type="entry name" value="Radical SAM enzymes"/>
    <property type="match status" value="1"/>
</dbReference>
<dbReference type="EMBL" id="VOGB01000003">
    <property type="protein sequence ID" value="MQM71871.1"/>
    <property type="molecule type" value="Genomic_DNA"/>
</dbReference>
<comment type="subcellular location">
    <subcellularLocation>
        <location evidence="1 12">Cytoplasm</location>
    </subcellularLocation>
</comment>
<organism evidence="14 15">
    <name type="scientific">Candidatus Pseudoramibacter fermentans</name>
    <dbReference type="NCBI Taxonomy" id="2594427"/>
    <lineage>
        <taxon>Bacteria</taxon>
        <taxon>Bacillati</taxon>
        <taxon>Bacillota</taxon>
        <taxon>Clostridia</taxon>
        <taxon>Eubacteriales</taxon>
        <taxon>Eubacteriaceae</taxon>
        <taxon>Pseudoramibacter</taxon>
    </lineage>
</organism>
<comment type="similarity">
    <text evidence="12">Belongs to the radical SAM superfamily. RlmN family.</text>
</comment>
<dbReference type="NCBIfam" id="TIGR00048">
    <property type="entry name" value="rRNA_mod_RlmN"/>
    <property type="match status" value="1"/>
</dbReference>